<name>A0ABQ7DSK0_BRACR</name>
<reference evidence="1 2" key="1">
    <citation type="journal article" date="2020" name="BMC Genomics">
        <title>Intraspecific diversification of the crop wild relative Brassica cretica Lam. using demographic model selection.</title>
        <authorList>
            <person name="Kioukis A."/>
            <person name="Michalopoulou V.A."/>
            <person name="Briers L."/>
            <person name="Pirintsos S."/>
            <person name="Studholme D.J."/>
            <person name="Pavlidis P."/>
            <person name="Sarris P.F."/>
        </authorList>
    </citation>
    <scope>NUCLEOTIDE SEQUENCE [LARGE SCALE GENOMIC DNA]</scope>
    <source>
        <strain evidence="2">cv. PFS-1207/04</strain>
    </source>
</reference>
<accession>A0ABQ7DSK0</accession>
<gene>
    <name evidence="1" type="ORF">DY000_02031005</name>
</gene>
<evidence type="ECO:0000313" key="1">
    <source>
        <dbReference type="EMBL" id="KAF3581028.1"/>
    </source>
</evidence>
<organism evidence="1 2">
    <name type="scientific">Brassica cretica</name>
    <name type="common">Mustard</name>
    <dbReference type="NCBI Taxonomy" id="69181"/>
    <lineage>
        <taxon>Eukaryota</taxon>
        <taxon>Viridiplantae</taxon>
        <taxon>Streptophyta</taxon>
        <taxon>Embryophyta</taxon>
        <taxon>Tracheophyta</taxon>
        <taxon>Spermatophyta</taxon>
        <taxon>Magnoliopsida</taxon>
        <taxon>eudicotyledons</taxon>
        <taxon>Gunneridae</taxon>
        <taxon>Pentapetalae</taxon>
        <taxon>rosids</taxon>
        <taxon>malvids</taxon>
        <taxon>Brassicales</taxon>
        <taxon>Brassicaceae</taxon>
        <taxon>Brassiceae</taxon>
        <taxon>Brassica</taxon>
    </lineage>
</organism>
<sequence>MSVKLSGRSIDRRSDSPVDRCFERPWIQAVNRQDQEQLEAVGDRLETVDGERMQEREWHLFGHNSHPFAPWAVPTPSLYKYKALGSDLDTQFLRETSAKITGLEEMDTRQKEKEKDNEKEMALGERTPKDLTWIVVKLRNCEDSGHGKMCGVWVDSVRNELMIAYYAN</sequence>
<proteinExistence type="predicted"/>
<dbReference type="Proteomes" id="UP000266723">
    <property type="component" value="Unassembled WGS sequence"/>
</dbReference>
<keyword evidence="2" id="KW-1185">Reference proteome</keyword>
<dbReference type="EMBL" id="QGKV02000649">
    <property type="protein sequence ID" value="KAF3581028.1"/>
    <property type="molecule type" value="Genomic_DNA"/>
</dbReference>
<protein>
    <submittedName>
        <fullName evidence="1">Uncharacterized protein</fullName>
    </submittedName>
</protein>
<evidence type="ECO:0000313" key="2">
    <source>
        <dbReference type="Proteomes" id="UP000266723"/>
    </source>
</evidence>
<comment type="caution">
    <text evidence="1">The sequence shown here is derived from an EMBL/GenBank/DDBJ whole genome shotgun (WGS) entry which is preliminary data.</text>
</comment>